<sequence>MAQDWMNHPAMEHIDPVKLELIKTAAAQTSGKSGNTLAAAMMALISSANRKGIRFSPEETSLILEILKEGRSDEEKKQIDSMVTLVMSQINRRKK</sequence>
<protein>
    <submittedName>
        <fullName evidence="1">Uncharacterized protein</fullName>
    </submittedName>
</protein>
<accession>A0ABS2E7W0</accession>
<organism evidence="1 2">
    <name type="scientific">Faecalicatena fissicatena</name>
    <dbReference type="NCBI Taxonomy" id="290055"/>
    <lineage>
        <taxon>Bacteria</taxon>
        <taxon>Bacillati</taxon>
        <taxon>Bacillota</taxon>
        <taxon>Clostridia</taxon>
        <taxon>Lachnospirales</taxon>
        <taxon>Lachnospiraceae</taxon>
        <taxon>Faecalicatena</taxon>
    </lineage>
</organism>
<reference evidence="1 2" key="1">
    <citation type="journal article" date="2021" name="Sci. Rep.">
        <title>The distribution of antibiotic resistance genes in chicken gut microbiota commensals.</title>
        <authorList>
            <person name="Juricova H."/>
            <person name="Matiasovicova J."/>
            <person name="Kubasova T."/>
            <person name="Cejkova D."/>
            <person name="Rychlik I."/>
        </authorList>
    </citation>
    <scope>NUCLEOTIDE SEQUENCE [LARGE SCALE GENOMIC DNA]</scope>
    <source>
        <strain evidence="1 2">An773</strain>
    </source>
</reference>
<dbReference type="EMBL" id="JACLYY010000004">
    <property type="protein sequence ID" value="MBM6737672.1"/>
    <property type="molecule type" value="Genomic_DNA"/>
</dbReference>
<gene>
    <name evidence="1" type="ORF">H7U36_06050</name>
</gene>
<keyword evidence="2" id="KW-1185">Reference proteome</keyword>
<evidence type="ECO:0000313" key="1">
    <source>
        <dbReference type="EMBL" id="MBM6737672.1"/>
    </source>
</evidence>
<name>A0ABS2E7W0_9FIRM</name>
<evidence type="ECO:0000313" key="2">
    <source>
        <dbReference type="Proteomes" id="UP000716906"/>
    </source>
</evidence>
<comment type="caution">
    <text evidence="1">The sequence shown here is derived from an EMBL/GenBank/DDBJ whole genome shotgun (WGS) entry which is preliminary data.</text>
</comment>
<dbReference type="Proteomes" id="UP000716906">
    <property type="component" value="Unassembled WGS sequence"/>
</dbReference>
<proteinExistence type="predicted"/>